<proteinExistence type="predicted"/>
<dbReference type="Proteomes" id="UP000057981">
    <property type="component" value="Chromosome"/>
</dbReference>
<feature type="domain" description="Endo-acting ulvan lyase 2nd" evidence="4">
    <location>
        <begin position="338"/>
        <end position="466"/>
    </location>
</feature>
<evidence type="ECO:0000313" key="5">
    <source>
        <dbReference type="EMBL" id="ALJ04727.1"/>
    </source>
</evidence>
<dbReference type="RefSeq" id="WP_054726046.1">
    <property type="nucleotide sequence ID" value="NZ_CP012898.1"/>
</dbReference>
<dbReference type="Gene3D" id="1.50.10.100">
    <property type="entry name" value="Chondroitin AC/alginate lyase"/>
    <property type="match status" value="1"/>
</dbReference>
<dbReference type="SUPFAM" id="SSF48230">
    <property type="entry name" value="Chondroitin AC/alginate lyase"/>
    <property type="match status" value="1"/>
</dbReference>
<protein>
    <recommendedName>
        <fullName evidence="7">Six-hairpin glycosidase</fullName>
    </recommendedName>
</protein>
<evidence type="ECO:0000313" key="6">
    <source>
        <dbReference type="Proteomes" id="UP000057981"/>
    </source>
</evidence>
<sequence>MKKLIIIFTYLIFINIANAQFIFPSEIEREHPRLISSKINKENILKKIEASDDIKKSYEDFKKKIDKYVVQFKTEPEWLSSRFQMYWKSHATDVYVNGSYYSHAEGRAPVPTVRLTGQRDYVTDYKTPKLEDVKPYLEDERGLYLENRKTNKWEWVQPQKTGRVIENTNENIMGIARDAALIYFVEGDEDYARFATHLFDVYMHGLYYRNEPIDIKKGSVQNVIGLTSFQVIKENIVDELAETYDFLYYYIQKNHKKENDIYTASLKKLAEIIIKNGIPDNNWNLHQAGKVIEIALALDEDKMYKDGKGCQYYLNRVFNESEPRQWSVNDVLIYGYDQNGVWNESAGYALSVAKGFTHLARVIQESLGVNIMPGMPIIPKAVTIMPQYLYPNKSIVAFGDSHYGPLETQPFLDLVSNAQQFNNRQQEEEFTSLIYMLQGKHDALKPKKSKNAFYDLLYDTTVYLDSTITPAKMIDYMTNSFYAPTVSWVAMRNGLDEKQGLMVSQVGALGNHTHSNGIAMELYGKGYILAPESGRGSSYYRPDYREYYSQIPAHNTVSVNGKSAYNKMRSYYAFEVNNLYPVSEKKSGYYPNINFSDLYFHEPSTNSDQNRVMSIVRTGETSGYYIDIFRSKTKEGNAKYHDYFYHNLGQELQFTTMDNQPIALQSSSKLNAKSGNIKAYNYLSDEKSVKSNLPFKAIYNLTVEGKENVSMNMWMNGNENREIFKVKAPYSEAFRGVLPDNIEKAPLLTTVVRQYGEAWNTPFVTVYEPSTTSEPSTIKHVETFKNASNKSFVGLVVESKSDRIDYVFSSDELGSYSHDAINFDGTFGILTKTAKATTLFIGAGKKISYNGYTVEILGKKSGAATFVFGEQFQLTCNDAMLLTIPDIYKKGDVIMNIGFKQLNGARTQIDGKKVVVFKVPLTSFQNISIELKK</sequence>
<dbReference type="InterPro" id="IPR008929">
    <property type="entry name" value="Chondroitin_lyas"/>
</dbReference>
<dbReference type="STRING" id="1736674.APS56_06110"/>
<gene>
    <name evidence="5" type="ORF">APS56_06110</name>
</gene>
<feature type="domain" description="Heparinase II/III-like C-terminal" evidence="2">
    <location>
        <begin position="481"/>
        <end position="579"/>
    </location>
</feature>
<evidence type="ECO:0000259" key="2">
    <source>
        <dbReference type="Pfam" id="PF07940"/>
    </source>
</evidence>
<dbReference type="InterPro" id="IPR012480">
    <property type="entry name" value="Hepar_II_III_C"/>
</dbReference>
<comment type="subcellular location">
    <subcellularLocation>
        <location evidence="1">Cell envelope</location>
    </subcellularLocation>
</comment>
<dbReference type="Pfam" id="PF26374">
    <property type="entry name" value="Ulvan_lyaseC"/>
    <property type="match status" value="1"/>
</dbReference>
<evidence type="ECO:0008006" key="7">
    <source>
        <dbReference type="Google" id="ProtNLM"/>
    </source>
</evidence>
<accession>A0A0P0CF15</accession>
<dbReference type="PATRIC" id="fig|1736674.3.peg.1248"/>
<dbReference type="GO" id="GO:0030313">
    <property type="term" value="C:cell envelope"/>
    <property type="evidence" value="ECO:0007669"/>
    <property type="project" value="UniProtKB-SubCell"/>
</dbReference>
<dbReference type="InterPro" id="IPR058849">
    <property type="entry name" value="Ulvan_lyase_2nd"/>
</dbReference>
<evidence type="ECO:0000259" key="4">
    <source>
        <dbReference type="Pfam" id="PF26377"/>
    </source>
</evidence>
<dbReference type="InterPro" id="IPR058848">
    <property type="entry name" value="Ulvan_lyase_C"/>
</dbReference>
<dbReference type="EMBL" id="CP012898">
    <property type="protein sequence ID" value="ALJ04727.1"/>
    <property type="molecule type" value="Genomic_DNA"/>
</dbReference>
<dbReference type="KEGG" id="ahz:APS56_06110"/>
<evidence type="ECO:0000259" key="3">
    <source>
        <dbReference type="Pfam" id="PF26374"/>
    </source>
</evidence>
<reference evidence="5 6" key="1">
    <citation type="submission" date="2015-10" db="EMBL/GenBank/DDBJ databases">
        <authorList>
            <person name="Gilbert D.G."/>
        </authorList>
    </citation>
    <scope>NUCLEOTIDE SEQUENCE [LARGE SCALE GENOMIC DNA]</scope>
    <source>
        <strain evidence="6">HZ-22</strain>
    </source>
</reference>
<feature type="domain" description="Endo-acting ulvan lyase C-terminal" evidence="3">
    <location>
        <begin position="778"/>
        <end position="865"/>
    </location>
</feature>
<dbReference type="AlphaFoldDB" id="A0A0P0CF15"/>
<dbReference type="Pfam" id="PF07940">
    <property type="entry name" value="Hepar_II_III_C"/>
    <property type="match status" value="1"/>
</dbReference>
<dbReference type="GO" id="GO:0016829">
    <property type="term" value="F:lyase activity"/>
    <property type="evidence" value="ECO:0007669"/>
    <property type="project" value="InterPro"/>
</dbReference>
<dbReference type="Gene3D" id="2.70.98.70">
    <property type="match status" value="1"/>
</dbReference>
<evidence type="ECO:0000256" key="1">
    <source>
        <dbReference type="ARBA" id="ARBA00004196"/>
    </source>
</evidence>
<organism evidence="5 6">
    <name type="scientific">Pseudalgibacter alginicilyticus</name>
    <dbReference type="NCBI Taxonomy" id="1736674"/>
    <lineage>
        <taxon>Bacteria</taxon>
        <taxon>Pseudomonadati</taxon>
        <taxon>Bacteroidota</taxon>
        <taxon>Flavobacteriia</taxon>
        <taxon>Flavobacteriales</taxon>
        <taxon>Flavobacteriaceae</taxon>
        <taxon>Pseudalgibacter</taxon>
    </lineage>
</organism>
<dbReference type="OrthoDB" id="8732671at2"/>
<keyword evidence="6" id="KW-1185">Reference proteome</keyword>
<name>A0A0P0CF15_9FLAO</name>
<dbReference type="Pfam" id="PF26377">
    <property type="entry name" value="Ulvan_lyase_2nd"/>
    <property type="match status" value="1"/>
</dbReference>